<comment type="caution">
    <text evidence="2">The sequence shown here is derived from an EMBL/GenBank/DDBJ whole genome shotgun (WGS) entry which is preliminary data.</text>
</comment>
<dbReference type="PANTHER" id="PTHR36174">
    <property type="entry name" value="LIPID II:GLYCINE GLYCYLTRANSFERASE"/>
    <property type="match status" value="1"/>
</dbReference>
<dbReference type="Gene3D" id="3.40.630.30">
    <property type="match status" value="1"/>
</dbReference>
<dbReference type="Proteomes" id="UP000248146">
    <property type="component" value="Unassembled WGS sequence"/>
</dbReference>
<dbReference type="PANTHER" id="PTHR36174:SF1">
    <property type="entry name" value="LIPID II:GLYCINE GLYCYLTRANSFERASE"/>
    <property type="match status" value="1"/>
</dbReference>
<sequence>MMVLEDDPTAIGWDEFVESSNEGTIFHQLRFLRYHGDRFSGCEHFLSIQRKNKRIGVWPLAFVERDGELCALSPYGASYGGPALREALGLSACRDVIGAALAYVVSAGAREFRVTLPLRACSRVYTETFRFALMEAGFSCVNRDISSVIPLDPNLPEFAQVASHRAEWERRARKAAKSGVTIRRNPPIEDFWEVLDVTFAKHGRSPTHSFEELQWLARELPESILFSCAYLAGKPVASVCYFVQNRRVVGTFYLCQDPEYQATQAQSALLLDGFRHAQELGFMWMDLGTSSVQMKAYDSIFRFKETLGAVGQFRETYLLRLE</sequence>
<name>A0A2V4LU47_AQUAC</name>
<dbReference type="InterPro" id="IPR016181">
    <property type="entry name" value="Acyl_CoA_acyltransferase"/>
</dbReference>
<dbReference type="EMBL" id="QJRX01000001">
    <property type="protein sequence ID" value="PYC29553.1"/>
    <property type="molecule type" value="Genomic_DNA"/>
</dbReference>
<gene>
    <name evidence="2" type="ORF">DMO17_02335</name>
</gene>
<feature type="domain" description="BioF2-like acetyltransferase" evidence="1">
    <location>
        <begin position="163"/>
        <end position="290"/>
    </location>
</feature>
<dbReference type="InterPro" id="IPR050644">
    <property type="entry name" value="PG_Glycine_Bridge_Synth"/>
</dbReference>
<accession>A0A2V4LU47</accession>
<evidence type="ECO:0000259" key="1">
    <source>
        <dbReference type="Pfam" id="PF13480"/>
    </source>
</evidence>
<dbReference type="RefSeq" id="WP_110680694.1">
    <property type="nucleotide sequence ID" value="NZ_QJRX01000001.1"/>
</dbReference>
<dbReference type="OrthoDB" id="9773932at2"/>
<protein>
    <recommendedName>
        <fullName evidence="1">BioF2-like acetyltransferase domain-containing protein</fullName>
    </recommendedName>
</protein>
<dbReference type="AlphaFoldDB" id="A0A2V4LU47"/>
<organism evidence="2 3">
    <name type="scientific">Aquipseudomonas alcaligenes</name>
    <name type="common">Pseudomonas alcaligenes</name>
    <dbReference type="NCBI Taxonomy" id="43263"/>
    <lineage>
        <taxon>Bacteria</taxon>
        <taxon>Pseudomonadati</taxon>
        <taxon>Pseudomonadota</taxon>
        <taxon>Gammaproteobacteria</taxon>
        <taxon>Pseudomonadales</taxon>
        <taxon>Pseudomonadaceae</taxon>
        <taxon>Aquipseudomonas</taxon>
    </lineage>
</organism>
<proteinExistence type="predicted"/>
<reference evidence="2 3" key="1">
    <citation type="submission" date="2018-06" db="EMBL/GenBank/DDBJ databases">
        <title>Pseudomonas diversity within urban Lake Michigan freshwaters.</title>
        <authorList>
            <person name="Batrich M."/>
            <person name="Hatzopoulos T."/>
            <person name="Putonti C."/>
        </authorList>
    </citation>
    <scope>NUCLEOTIDE SEQUENCE [LARGE SCALE GENOMIC DNA]</scope>
    <source>
        <strain evidence="2 3">MB-090714</strain>
    </source>
</reference>
<dbReference type="Pfam" id="PF13480">
    <property type="entry name" value="Acetyltransf_6"/>
    <property type="match status" value="1"/>
</dbReference>
<dbReference type="InterPro" id="IPR038740">
    <property type="entry name" value="BioF2-like_GNAT_dom"/>
</dbReference>
<evidence type="ECO:0000313" key="2">
    <source>
        <dbReference type="EMBL" id="PYC29553.1"/>
    </source>
</evidence>
<dbReference type="SUPFAM" id="SSF55729">
    <property type="entry name" value="Acyl-CoA N-acyltransferases (Nat)"/>
    <property type="match status" value="1"/>
</dbReference>
<evidence type="ECO:0000313" key="3">
    <source>
        <dbReference type="Proteomes" id="UP000248146"/>
    </source>
</evidence>